<keyword evidence="9" id="KW-1185">Reference proteome</keyword>
<evidence type="ECO:0000256" key="5">
    <source>
        <dbReference type="ARBA" id="ARBA00022989"/>
    </source>
</evidence>
<evidence type="ECO:0000256" key="2">
    <source>
        <dbReference type="ARBA" id="ARBA00006462"/>
    </source>
</evidence>
<comment type="subcellular location">
    <subcellularLocation>
        <location evidence="1">Membrane</location>
        <topology evidence="1">Single-pass type II membrane protein</topology>
    </subcellularLocation>
</comment>
<keyword evidence="3 7" id="KW-0812">Transmembrane</keyword>
<keyword evidence="8" id="KW-0808">Transferase</keyword>
<dbReference type="PANTHER" id="PTHR23033">
    <property type="entry name" value="BETA1,3-GALACTOSYLTRANSFERASE"/>
    <property type="match status" value="1"/>
</dbReference>
<protein>
    <submittedName>
        <fullName evidence="8">Glycosyltransferase family 31 protein</fullName>
    </submittedName>
</protein>
<evidence type="ECO:0000313" key="9">
    <source>
        <dbReference type="Proteomes" id="UP000799324"/>
    </source>
</evidence>
<proteinExistence type="inferred from homology"/>
<feature type="transmembrane region" description="Helical" evidence="7">
    <location>
        <begin position="12"/>
        <end position="31"/>
    </location>
</feature>
<name>A0A6A6TNU2_9PLEO</name>
<dbReference type="Gene3D" id="3.90.550.50">
    <property type="match status" value="1"/>
</dbReference>
<evidence type="ECO:0000256" key="1">
    <source>
        <dbReference type="ARBA" id="ARBA00004606"/>
    </source>
</evidence>
<dbReference type="GO" id="GO:0016740">
    <property type="term" value="F:transferase activity"/>
    <property type="evidence" value="ECO:0007669"/>
    <property type="project" value="UniProtKB-KW"/>
</dbReference>
<organism evidence="8 9">
    <name type="scientific">Lophiostoma macrostomum CBS 122681</name>
    <dbReference type="NCBI Taxonomy" id="1314788"/>
    <lineage>
        <taxon>Eukaryota</taxon>
        <taxon>Fungi</taxon>
        <taxon>Dikarya</taxon>
        <taxon>Ascomycota</taxon>
        <taxon>Pezizomycotina</taxon>
        <taxon>Dothideomycetes</taxon>
        <taxon>Pleosporomycetidae</taxon>
        <taxon>Pleosporales</taxon>
        <taxon>Lophiostomataceae</taxon>
        <taxon>Lophiostoma</taxon>
    </lineage>
</organism>
<dbReference type="GO" id="GO:0016020">
    <property type="term" value="C:membrane"/>
    <property type="evidence" value="ECO:0007669"/>
    <property type="project" value="UniProtKB-SubCell"/>
</dbReference>
<comment type="similarity">
    <text evidence="2">Belongs to the glycosyltransferase 31 family. Beta3-Gal-T subfamily.</text>
</comment>
<dbReference type="PANTHER" id="PTHR23033:SF40">
    <property type="entry name" value="APPLE DOMAIN-CONTAINING PROTEIN"/>
    <property type="match status" value="1"/>
</dbReference>
<evidence type="ECO:0000256" key="3">
    <source>
        <dbReference type="ARBA" id="ARBA00022692"/>
    </source>
</evidence>
<evidence type="ECO:0000256" key="7">
    <source>
        <dbReference type="SAM" id="Phobius"/>
    </source>
</evidence>
<dbReference type="InterPro" id="IPR026050">
    <property type="entry name" value="C1GALT1/C1GALT1_chp1"/>
</dbReference>
<sequence length="489" mass="56469">MPLSRSGRYRVPLRIVSFLVVVYGLIWVSSFPRSYDDDELPPDAQRKKASQALDPNQVDTDQLVVTIMTTATEAYAKLPLVLLLTNPVFHETMNVVSDLQMDVGAFHVHDVLDRIDINFLASNAELARYKRQVHLAMNSVDLSTLREDDDVKEREARIQMDKYKQLRMVERAWELLPERNWYIFAETDTYLVRPNVLLWLGQFDPEQPFFFANPPELDASEPSKVGSTTFVLSKQAMAKLLTERENVVAEWDTRISAFKTGFDVLAAAMSTEVNIGLNRTWPGMTGFHPGNVPYGESFWCHHVLAMHGVPEELASDTWRLQRDREEYNHMRVPLTFADLWNRFLQPENLYLPRDDWDNMSSGPDNSPWNILFEGVQRSSHAADQMIRLRDDGPKAANGEESWEACREACNGSPFCYQFSYSSVPISNHNENGKTKCHLSRSMRLGRHIEPQELEIDGEKVMVTWKSGWRRENFEKWSQQQRCKGMQDKQ</sequence>
<evidence type="ECO:0000313" key="8">
    <source>
        <dbReference type="EMBL" id="KAF2661001.1"/>
    </source>
</evidence>
<dbReference type="Proteomes" id="UP000799324">
    <property type="component" value="Unassembled WGS sequence"/>
</dbReference>
<dbReference type="OrthoDB" id="414175at2759"/>
<evidence type="ECO:0000256" key="6">
    <source>
        <dbReference type="ARBA" id="ARBA00023136"/>
    </source>
</evidence>
<dbReference type="AlphaFoldDB" id="A0A6A6TNU2"/>
<dbReference type="EMBL" id="MU004296">
    <property type="protein sequence ID" value="KAF2661001.1"/>
    <property type="molecule type" value="Genomic_DNA"/>
</dbReference>
<gene>
    <name evidence="8" type="ORF">K491DRAFT_648305</name>
</gene>
<keyword evidence="5 7" id="KW-1133">Transmembrane helix</keyword>
<evidence type="ECO:0000256" key="4">
    <source>
        <dbReference type="ARBA" id="ARBA00022968"/>
    </source>
</evidence>
<reference evidence="8" key="1">
    <citation type="journal article" date="2020" name="Stud. Mycol.">
        <title>101 Dothideomycetes genomes: a test case for predicting lifestyles and emergence of pathogens.</title>
        <authorList>
            <person name="Haridas S."/>
            <person name="Albert R."/>
            <person name="Binder M."/>
            <person name="Bloem J."/>
            <person name="Labutti K."/>
            <person name="Salamov A."/>
            <person name="Andreopoulos B."/>
            <person name="Baker S."/>
            <person name="Barry K."/>
            <person name="Bills G."/>
            <person name="Bluhm B."/>
            <person name="Cannon C."/>
            <person name="Castanera R."/>
            <person name="Culley D."/>
            <person name="Daum C."/>
            <person name="Ezra D."/>
            <person name="Gonzalez J."/>
            <person name="Henrissat B."/>
            <person name="Kuo A."/>
            <person name="Liang C."/>
            <person name="Lipzen A."/>
            <person name="Lutzoni F."/>
            <person name="Magnuson J."/>
            <person name="Mondo S."/>
            <person name="Nolan M."/>
            <person name="Ohm R."/>
            <person name="Pangilinan J."/>
            <person name="Park H.-J."/>
            <person name="Ramirez L."/>
            <person name="Alfaro M."/>
            <person name="Sun H."/>
            <person name="Tritt A."/>
            <person name="Yoshinaga Y."/>
            <person name="Zwiers L.-H."/>
            <person name="Turgeon B."/>
            <person name="Goodwin S."/>
            <person name="Spatafora J."/>
            <person name="Crous P."/>
            <person name="Grigoriev I."/>
        </authorList>
    </citation>
    <scope>NUCLEOTIDE SEQUENCE</scope>
    <source>
        <strain evidence="8">CBS 122681</strain>
    </source>
</reference>
<keyword evidence="6 7" id="KW-0472">Membrane</keyword>
<accession>A0A6A6TNU2</accession>
<keyword evidence="4" id="KW-0735">Signal-anchor</keyword>